<dbReference type="InterPro" id="IPR036188">
    <property type="entry name" value="FAD/NAD-bd_sf"/>
</dbReference>
<dbReference type="EC" id="1.6.5.9" evidence="2"/>
<dbReference type="PANTHER" id="PTHR43706:SF47">
    <property type="entry name" value="EXTERNAL NADH-UBIQUINONE OXIDOREDUCTASE 1, MITOCHONDRIAL-RELATED"/>
    <property type="match status" value="1"/>
</dbReference>
<dbReference type="InterPro" id="IPR023753">
    <property type="entry name" value="FAD/NAD-binding_dom"/>
</dbReference>
<feature type="domain" description="External alternative NADH-ubiquinone oxidoreductase-like C-terminal" evidence="10">
    <location>
        <begin position="346"/>
        <end position="403"/>
    </location>
</feature>
<evidence type="ECO:0000256" key="2">
    <source>
        <dbReference type="ARBA" id="ARBA00012637"/>
    </source>
</evidence>
<reference evidence="11 12" key="1">
    <citation type="submission" date="2017-06" db="EMBL/GenBank/DDBJ databases">
        <title>Genome sequencing of cyanobaciteial culture collection at National Institute for Environmental Studies (NIES).</title>
        <authorList>
            <person name="Hirose Y."/>
            <person name="Shimura Y."/>
            <person name="Fujisawa T."/>
            <person name="Nakamura Y."/>
            <person name="Kawachi M."/>
        </authorList>
    </citation>
    <scope>NUCLEOTIDE SEQUENCE [LARGE SCALE GENOMIC DNA]</scope>
    <source>
        <strain evidence="11 12">NIES-267</strain>
    </source>
</reference>
<protein>
    <recommendedName>
        <fullName evidence="2">NADH:ubiquinone reductase (non-electrogenic)</fullName>
        <ecNumber evidence="2">1.6.5.9</ecNumber>
    </recommendedName>
</protein>
<dbReference type="PANTHER" id="PTHR43706">
    <property type="entry name" value="NADH DEHYDROGENASE"/>
    <property type="match status" value="1"/>
</dbReference>
<gene>
    <name evidence="11" type="ORF">NIES267_71060</name>
</gene>
<evidence type="ECO:0000256" key="8">
    <source>
        <dbReference type="ARBA" id="ARBA00047599"/>
    </source>
</evidence>
<proteinExistence type="inferred from homology"/>
<name>A0A1Z4M270_9CYAN</name>
<dbReference type="OrthoDB" id="9781621at2"/>
<dbReference type="Proteomes" id="UP000218418">
    <property type="component" value="Chromosome"/>
</dbReference>
<sequence>MTSQKPRVVIIGAGFAGVEAAKKLGKHGVNVLLIDRHNYHTFIPMLYQVATTVLYPHQIIYPLRRLFRGFPTVNFLQADIREVDFDNQIVYANNVAIDYSYLVIATGSQSQFLGVTGAPENSLPMRTLTDAIAIRNQVLSCFEQAAKVTDEKARTRSLTFVIVGGGATGVELAGSLNELIDSAFKKDYPTLNSNQARVILLQSGEQLFPSYSQKLGNYTEKSLRRQGVKVHLNSKVNKVTPEAVYLEDNTSIFTDTVIWTAGVLAATPETKQSVKTAAKDKVIVEQTLQLCGHKNAYGVGDVSYVDSQQKFNGVAQEAIQQGQTAAENILRQIKGKSPQNFDYFNKGRLAIIGKHAGIGKIGKFELKGFIAWFLWLEVHLLYLPGIRNRLGVFFNWLKSYFFGEGASRIIISTANKEQLTVISEQ</sequence>
<organism evidence="11 12">
    <name type="scientific">Calothrix parasitica NIES-267</name>
    <dbReference type="NCBI Taxonomy" id="1973488"/>
    <lineage>
        <taxon>Bacteria</taxon>
        <taxon>Bacillati</taxon>
        <taxon>Cyanobacteriota</taxon>
        <taxon>Cyanophyceae</taxon>
        <taxon>Nostocales</taxon>
        <taxon>Calotrichaceae</taxon>
        <taxon>Calothrix</taxon>
    </lineage>
</organism>
<dbReference type="InterPro" id="IPR045024">
    <property type="entry name" value="NDH-2"/>
</dbReference>
<evidence type="ECO:0000256" key="7">
    <source>
        <dbReference type="ARBA" id="ARBA00023027"/>
    </source>
</evidence>
<evidence type="ECO:0000256" key="3">
    <source>
        <dbReference type="ARBA" id="ARBA00022630"/>
    </source>
</evidence>
<evidence type="ECO:0000259" key="9">
    <source>
        <dbReference type="Pfam" id="PF07992"/>
    </source>
</evidence>
<dbReference type="EMBL" id="AP018227">
    <property type="protein sequence ID" value="BAY87582.1"/>
    <property type="molecule type" value="Genomic_DNA"/>
</dbReference>
<keyword evidence="4" id="KW-0274">FAD</keyword>
<keyword evidence="7" id="KW-0520">NAD</keyword>
<dbReference type="PRINTS" id="PR00368">
    <property type="entry name" value="FADPNR"/>
</dbReference>
<comment type="catalytic activity">
    <reaction evidence="8">
        <text>a quinone + NADH + H(+) = a quinol + NAD(+)</text>
        <dbReference type="Rhea" id="RHEA:46160"/>
        <dbReference type="ChEBI" id="CHEBI:15378"/>
        <dbReference type="ChEBI" id="CHEBI:24646"/>
        <dbReference type="ChEBI" id="CHEBI:57540"/>
        <dbReference type="ChEBI" id="CHEBI:57945"/>
        <dbReference type="ChEBI" id="CHEBI:132124"/>
        <dbReference type="EC" id="1.6.5.9"/>
    </reaction>
</comment>
<evidence type="ECO:0000259" key="10">
    <source>
        <dbReference type="Pfam" id="PF22366"/>
    </source>
</evidence>
<keyword evidence="5" id="KW-0809">Transit peptide</keyword>
<comment type="similarity">
    <text evidence="1">Belongs to the NADH dehydrogenase family.</text>
</comment>
<dbReference type="AlphaFoldDB" id="A0A1Z4M270"/>
<evidence type="ECO:0000313" key="12">
    <source>
        <dbReference type="Proteomes" id="UP000218418"/>
    </source>
</evidence>
<evidence type="ECO:0000256" key="1">
    <source>
        <dbReference type="ARBA" id="ARBA00005272"/>
    </source>
</evidence>
<evidence type="ECO:0000256" key="5">
    <source>
        <dbReference type="ARBA" id="ARBA00022946"/>
    </source>
</evidence>
<keyword evidence="3" id="KW-0285">Flavoprotein</keyword>
<accession>A0A1Z4M270</accession>
<keyword evidence="12" id="KW-1185">Reference proteome</keyword>
<dbReference type="Pfam" id="PF22366">
    <property type="entry name" value="NDH2_C"/>
    <property type="match status" value="1"/>
</dbReference>
<dbReference type="GO" id="GO:0050136">
    <property type="term" value="F:NADH dehydrogenase (quinone) (non-electrogenic) activity"/>
    <property type="evidence" value="ECO:0007669"/>
    <property type="project" value="UniProtKB-EC"/>
</dbReference>
<keyword evidence="6" id="KW-0560">Oxidoreductase</keyword>
<evidence type="ECO:0000256" key="6">
    <source>
        <dbReference type="ARBA" id="ARBA00023002"/>
    </source>
</evidence>
<evidence type="ECO:0000313" key="11">
    <source>
        <dbReference type="EMBL" id="BAY87582.1"/>
    </source>
</evidence>
<dbReference type="Pfam" id="PF07992">
    <property type="entry name" value="Pyr_redox_2"/>
    <property type="match status" value="1"/>
</dbReference>
<dbReference type="Gene3D" id="3.50.50.100">
    <property type="match status" value="1"/>
</dbReference>
<feature type="domain" description="FAD/NAD(P)-binding" evidence="9">
    <location>
        <begin position="7"/>
        <end position="322"/>
    </location>
</feature>
<dbReference type="PRINTS" id="PR00411">
    <property type="entry name" value="PNDRDTASEI"/>
</dbReference>
<dbReference type="SUPFAM" id="SSF51905">
    <property type="entry name" value="FAD/NAD(P)-binding domain"/>
    <property type="match status" value="1"/>
</dbReference>
<evidence type="ECO:0000256" key="4">
    <source>
        <dbReference type="ARBA" id="ARBA00022827"/>
    </source>
</evidence>
<dbReference type="InterPro" id="IPR054585">
    <property type="entry name" value="NDH2-like_C"/>
</dbReference>